<evidence type="ECO:0000313" key="2">
    <source>
        <dbReference type="Proteomes" id="UP000318138"/>
    </source>
</evidence>
<organism evidence="1 2">
    <name type="scientific">Paenalkalicoccus suaedae</name>
    <dbReference type="NCBI Taxonomy" id="2592382"/>
    <lineage>
        <taxon>Bacteria</taxon>
        <taxon>Bacillati</taxon>
        <taxon>Bacillota</taxon>
        <taxon>Bacilli</taxon>
        <taxon>Bacillales</taxon>
        <taxon>Bacillaceae</taxon>
        <taxon>Paenalkalicoccus</taxon>
    </lineage>
</organism>
<dbReference type="AlphaFoldDB" id="A0A856MBM7"/>
<dbReference type="EMBL" id="CP041370">
    <property type="protein sequence ID" value="QDK92267.1"/>
    <property type="molecule type" value="Genomic_DNA"/>
</dbReference>
<dbReference type="GeneID" id="39574251"/>
<gene>
    <name evidence="1" type="ORF">FLK61_00180</name>
</gene>
<name>A0A856MBM7_9BACI</name>
<sequence length="97" mass="11320">MDVQYWEVNVSRKEAATRIAEKLNKVKFLFDAGISDTPRGKCLYIKFDDWHLEYTEKTRNGMMLFLNQLNSMIRDKSLVAGFINDLNIIDLEGKIKC</sequence>
<proteinExistence type="predicted"/>
<evidence type="ECO:0000313" key="1">
    <source>
        <dbReference type="EMBL" id="QDK92267.1"/>
    </source>
</evidence>
<protein>
    <submittedName>
        <fullName evidence="1">Uncharacterized protein</fullName>
    </submittedName>
</protein>
<reference evidence="1 2" key="1">
    <citation type="submission" date="2019-07" db="EMBL/GenBank/DDBJ databases">
        <title>Bacillus alkalisoli sp. nov. isolated from saline soil.</title>
        <authorList>
            <person name="Sun J.-Q."/>
            <person name="Xu L."/>
        </authorList>
    </citation>
    <scope>NUCLEOTIDE SEQUENCE [LARGE SCALE GENOMIC DNA]</scope>
    <source>
        <strain evidence="1 2">M4U3P1</strain>
        <plasmid evidence="1 2">unnamed1</plasmid>
    </source>
</reference>
<dbReference type="RefSeq" id="WP_013603230.1">
    <property type="nucleotide sequence ID" value="NZ_CP041370.1"/>
</dbReference>
<geneLocation type="plasmid" evidence="1 2">
    <name>unnamed1</name>
</geneLocation>
<keyword evidence="2" id="KW-1185">Reference proteome</keyword>
<keyword evidence="1" id="KW-0614">Plasmid</keyword>
<accession>A0A856MBM7</accession>
<dbReference type="KEGG" id="psua:FLK61_00180"/>
<dbReference type="Proteomes" id="UP000318138">
    <property type="component" value="Plasmid unnamed1"/>
</dbReference>